<dbReference type="InterPro" id="IPR025164">
    <property type="entry name" value="Toastrack_DUF4097"/>
</dbReference>
<dbReference type="Proteomes" id="UP000824262">
    <property type="component" value="Unassembled WGS sequence"/>
</dbReference>
<evidence type="ECO:0000256" key="2">
    <source>
        <dbReference type="SAM" id="Phobius"/>
    </source>
</evidence>
<name>A0A9D0ZEX4_9FIRM</name>
<comment type="caution">
    <text evidence="4">The sequence shown here is derived from an EMBL/GenBank/DDBJ whole genome shotgun (WGS) entry which is preliminary data.</text>
</comment>
<dbReference type="Pfam" id="PF22564">
    <property type="entry name" value="HAAS"/>
    <property type="match status" value="1"/>
</dbReference>
<proteinExistence type="predicted"/>
<feature type="region of interest" description="Disordered" evidence="1">
    <location>
        <begin position="371"/>
        <end position="397"/>
    </location>
</feature>
<reference evidence="4" key="2">
    <citation type="journal article" date="2021" name="PeerJ">
        <title>Extensive microbial diversity within the chicken gut microbiome revealed by metagenomics and culture.</title>
        <authorList>
            <person name="Gilroy R."/>
            <person name="Ravi A."/>
            <person name="Getino M."/>
            <person name="Pursley I."/>
            <person name="Horton D.L."/>
            <person name="Alikhan N.F."/>
            <person name="Baker D."/>
            <person name="Gharbi K."/>
            <person name="Hall N."/>
            <person name="Watson M."/>
            <person name="Adriaenssens E.M."/>
            <person name="Foster-Nyarko E."/>
            <person name="Jarju S."/>
            <person name="Secka A."/>
            <person name="Antonio M."/>
            <person name="Oren A."/>
            <person name="Chaudhuri R.R."/>
            <person name="La Ragione R."/>
            <person name="Hildebrand F."/>
            <person name="Pallen M.J."/>
        </authorList>
    </citation>
    <scope>NUCLEOTIDE SEQUENCE</scope>
    <source>
        <strain evidence="4">ChiBcolR7-354</strain>
    </source>
</reference>
<dbReference type="Pfam" id="PF13349">
    <property type="entry name" value="DUF4097"/>
    <property type="match status" value="1"/>
</dbReference>
<accession>A0A9D0ZEX4</accession>
<evidence type="ECO:0000259" key="3">
    <source>
        <dbReference type="Pfam" id="PF13349"/>
    </source>
</evidence>
<reference evidence="4" key="1">
    <citation type="submission" date="2020-10" db="EMBL/GenBank/DDBJ databases">
        <authorList>
            <person name="Gilroy R."/>
        </authorList>
    </citation>
    <scope>NUCLEOTIDE SEQUENCE</scope>
    <source>
        <strain evidence="4">ChiBcolR7-354</strain>
    </source>
</reference>
<feature type="domain" description="DUF4097" evidence="3">
    <location>
        <begin position="275"/>
        <end position="394"/>
    </location>
</feature>
<feature type="transmembrane region" description="Helical" evidence="2">
    <location>
        <begin position="82"/>
        <end position="103"/>
    </location>
</feature>
<dbReference type="AlphaFoldDB" id="A0A9D0ZEX4"/>
<evidence type="ECO:0000313" key="4">
    <source>
        <dbReference type="EMBL" id="HIQ79290.1"/>
    </source>
</evidence>
<sequence length="397" mass="41228">MNKAEFLRALDNALSNLPESERREHIEYYSELIDDMMEEEGLDEYGAVDRLDDVYAIAADINRTRGSQAAPAGKAPRSRRGWVIAAVCAAAVLLVAVGIFAAARSSRAAAPATAPAEELEGWDAFMSGLDNMMNGVADIVDDALDGASGLVDGALDGAADVANDIIEGFSGGMDGVFSAHDWDNEYSESGEYAVSAEGISSLDIAWIAGGVDITTYNGEVISFSETSREDLSARSALRYGVEDGTLYIQYCRSDANDLPAKELTVLVPESLASGLGELSVSSISAAVDISGLEAGTARLSTISGSVFYSGGADILYVSTISGGVRLAPDATPQNILADTVSGNVELALSDEDWTLNFSTASGAFTSDFPGVSSGGGGKGPNDIHVSTTSGDLSLHRS</sequence>
<keyword evidence="2" id="KW-0812">Transmembrane</keyword>
<dbReference type="EMBL" id="DVGA01000094">
    <property type="protein sequence ID" value="HIQ79290.1"/>
    <property type="molecule type" value="Genomic_DNA"/>
</dbReference>
<keyword evidence="2" id="KW-0472">Membrane</keyword>
<evidence type="ECO:0000313" key="5">
    <source>
        <dbReference type="Proteomes" id="UP000824262"/>
    </source>
</evidence>
<protein>
    <submittedName>
        <fullName evidence="4">DUF4097 family beta strand repeat protein</fullName>
    </submittedName>
</protein>
<organism evidence="4 5">
    <name type="scientific">Candidatus Scatomorpha intestinavium</name>
    <dbReference type="NCBI Taxonomy" id="2840922"/>
    <lineage>
        <taxon>Bacteria</taxon>
        <taxon>Bacillati</taxon>
        <taxon>Bacillota</taxon>
        <taxon>Clostridia</taxon>
        <taxon>Eubacteriales</taxon>
        <taxon>Candidatus Scatomorpha</taxon>
    </lineage>
</organism>
<gene>
    <name evidence="4" type="ORF">IAB77_08545</name>
</gene>
<evidence type="ECO:0000256" key="1">
    <source>
        <dbReference type="SAM" id="MobiDB-lite"/>
    </source>
</evidence>
<keyword evidence="2" id="KW-1133">Transmembrane helix</keyword>